<comment type="caution">
    <text evidence="2">The sequence shown here is derived from an EMBL/GenBank/DDBJ whole genome shotgun (WGS) entry which is preliminary data.</text>
</comment>
<evidence type="ECO:0000313" key="3">
    <source>
        <dbReference type="Proteomes" id="UP000581769"/>
    </source>
</evidence>
<protein>
    <recommendedName>
        <fullName evidence="4">DUF2637 domain-containing protein</fullName>
    </recommendedName>
</protein>
<evidence type="ECO:0008006" key="4">
    <source>
        <dbReference type="Google" id="ProtNLM"/>
    </source>
</evidence>
<proteinExistence type="predicted"/>
<keyword evidence="1" id="KW-0812">Transmembrane</keyword>
<reference evidence="2 3" key="1">
    <citation type="submission" date="2020-08" db="EMBL/GenBank/DDBJ databases">
        <title>Sequencing the genomes of 1000 actinobacteria strains.</title>
        <authorList>
            <person name="Klenk H.-P."/>
        </authorList>
    </citation>
    <scope>NUCLEOTIDE SEQUENCE [LARGE SCALE GENOMIC DNA]</scope>
    <source>
        <strain evidence="2 3">DSM 45859</strain>
    </source>
</reference>
<feature type="transmembrane region" description="Helical" evidence="1">
    <location>
        <begin position="52"/>
        <end position="79"/>
    </location>
</feature>
<evidence type="ECO:0000256" key="1">
    <source>
        <dbReference type="SAM" id="Phobius"/>
    </source>
</evidence>
<dbReference type="RefSeq" id="WP_184779797.1">
    <property type="nucleotide sequence ID" value="NZ_JACHMG010000001.1"/>
</dbReference>
<keyword evidence="3" id="KW-1185">Reference proteome</keyword>
<accession>A0A840IRW4</accession>
<dbReference type="Proteomes" id="UP000581769">
    <property type="component" value="Unassembled WGS sequence"/>
</dbReference>
<gene>
    <name evidence="2" type="ORF">BJY18_002125</name>
</gene>
<dbReference type="AlphaFoldDB" id="A0A840IRW4"/>
<keyword evidence="1" id="KW-1133">Transmembrane helix</keyword>
<evidence type="ECO:0000313" key="2">
    <source>
        <dbReference type="EMBL" id="MBB4684640.1"/>
    </source>
</evidence>
<feature type="transmembrane region" description="Helical" evidence="1">
    <location>
        <begin position="85"/>
        <end position="103"/>
    </location>
</feature>
<sequence>MIRTDRNVPVVHRKALRLAEDSAAAAEVRRWQTDPDVVALRVEQVRTQVDQLCWAGILLGLAFTTANVQGFAAAGASVWSLPWSTAWLLDPTVCLVLLAILRAEQVTARYQVRTGRWVRAAKWFTLAATYVMNTWSSWAAGSPAGVVLHSVPPLVVFVAAEAVTDLRDKLTEAVQVAFAHAMNGAVVHEPRVPDPERPVRRKLFGDYLAVARQAWAPGVVVTPAWVREVSGCSRGLSSRLAATLAAEVGKGDRDER</sequence>
<dbReference type="EMBL" id="JACHMG010000001">
    <property type="protein sequence ID" value="MBB4684640.1"/>
    <property type="molecule type" value="Genomic_DNA"/>
</dbReference>
<name>A0A840IRW4_9PSEU</name>
<organism evidence="2 3">
    <name type="scientific">Amycolatopsis jiangsuensis</name>
    <dbReference type="NCBI Taxonomy" id="1181879"/>
    <lineage>
        <taxon>Bacteria</taxon>
        <taxon>Bacillati</taxon>
        <taxon>Actinomycetota</taxon>
        <taxon>Actinomycetes</taxon>
        <taxon>Pseudonocardiales</taxon>
        <taxon>Pseudonocardiaceae</taxon>
        <taxon>Amycolatopsis</taxon>
    </lineage>
</organism>
<keyword evidence="1" id="KW-0472">Membrane</keyword>